<protein>
    <submittedName>
        <fullName evidence="4">ADP-ribosylglycohydrolase family protein</fullName>
    </submittedName>
</protein>
<dbReference type="AlphaFoldDB" id="A0A7D5SKG1"/>
<dbReference type="InterPro" id="IPR050792">
    <property type="entry name" value="ADP-ribosylglycohydrolase"/>
</dbReference>
<dbReference type="EMBL" id="CP058708">
    <property type="protein sequence ID" value="QLH48903.1"/>
    <property type="molecule type" value="Genomic_DNA"/>
</dbReference>
<dbReference type="PANTHER" id="PTHR16222:SF24">
    <property type="entry name" value="ADP-RIBOSYLHYDROLASE ARH3"/>
    <property type="match status" value="1"/>
</dbReference>
<feature type="binding site" evidence="3">
    <location>
        <position position="72"/>
    </location>
    <ligand>
        <name>Mg(2+)</name>
        <dbReference type="ChEBI" id="CHEBI:18420"/>
        <label>1</label>
    </ligand>
</feature>
<keyword evidence="3" id="KW-0460">Magnesium</keyword>
<keyword evidence="3" id="KW-0479">Metal-binding</keyword>
<evidence type="ECO:0000313" key="5">
    <source>
        <dbReference type="Proteomes" id="UP000509684"/>
    </source>
</evidence>
<proteinExistence type="inferred from homology"/>
<comment type="cofactor">
    <cofactor evidence="3">
        <name>Mg(2+)</name>
        <dbReference type="ChEBI" id="CHEBI:18420"/>
    </cofactor>
    <text evidence="3">Binds 2 magnesium ions per subunit.</text>
</comment>
<accession>A0A7D5SKG1</accession>
<dbReference type="Proteomes" id="UP000509684">
    <property type="component" value="Chromosome"/>
</dbReference>
<organism evidence="4 5">
    <name type="scientific">Candidatus Accumulibacter cognatus</name>
    <dbReference type="NCBI Taxonomy" id="2954383"/>
    <lineage>
        <taxon>Bacteria</taxon>
        <taxon>Pseudomonadati</taxon>
        <taxon>Pseudomonadota</taxon>
        <taxon>Betaproteobacteria</taxon>
        <taxon>Candidatus Accumulibacter</taxon>
    </lineage>
</organism>
<keyword evidence="2" id="KW-0378">Hydrolase</keyword>
<dbReference type="Pfam" id="PF03747">
    <property type="entry name" value="ADP_ribosyl_GH"/>
    <property type="match status" value="1"/>
</dbReference>
<dbReference type="GO" id="GO:0046872">
    <property type="term" value="F:metal ion binding"/>
    <property type="evidence" value="ECO:0007669"/>
    <property type="project" value="UniProtKB-KW"/>
</dbReference>
<feature type="binding site" evidence="3">
    <location>
        <position position="315"/>
    </location>
    <ligand>
        <name>Mg(2+)</name>
        <dbReference type="ChEBI" id="CHEBI:18420"/>
        <label>1</label>
    </ligand>
</feature>
<name>A0A7D5SKG1_9PROT</name>
<evidence type="ECO:0000313" key="4">
    <source>
        <dbReference type="EMBL" id="QLH48903.1"/>
    </source>
</evidence>
<dbReference type="GO" id="GO:0016787">
    <property type="term" value="F:hydrolase activity"/>
    <property type="evidence" value="ECO:0007669"/>
    <property type="project" value="UniProtKB-KW"/>
</dbReference>
<dbReference type="SUPFAM" id="SSF101478">
    <property type="entry name" value="ADP-ribosylglycohydrolase"/>
    <property type="match status" value="1"/>
</dbReference>
<dbReference type="KEGG" id="acog:HWD57_03205"/>
<gene>
    <name evidence="4" type="ORF">HWD57_03205</name>
</gene>
<evidence type="ECO:0000256" key="3">
    <source>
        <dbReference type="PIRSR" id="PIRSR605502-1"/>
    </source>
</evidence>
<reference evidence="4 5" key="1">
    <citation type="journal article" date="2019" name="Microbiome">
        <title>Annotated bacterial chromosomes from frame-shift-corrected long-read metagenomic data.</title>
        <authorList>
            <person name="Arumugam K."/>
            <person name="Bagci C."/>
            <person name="Bessarab I."/>
            <person name="Beier S."/>
            <person name="Buchfink B."/>
            <person name="Gorska A."/>
            <person name="Qiu G."/>
            <person name="Huson D.H."/>
            <person name="Williams R.B.H."/>
        </authorList>
    </citation>
    <scope>NUCLEOTIDE SEQUENCE [LARGE SCALE GENOMIC DNA]</scope>
    <source>
        <strain evidence="4">SSA1</strain>
    </source>
</reference>
<evidence type="ECO:0000256" key="2">
    <source>
        <dbReference type="ARBA" id="ARBA00022801"/>
    </source>
</evidence>
<feature type="binding site" evidence="3">
    <location>
        <position position="317"/>
    </location>
    <ligand>
        <name>Mg(2+)</name>
        <dbReference type="ChEBI" id="CHEBI:18420"/>
        <label>1</label>
    </ligand>
</feature>
<sequence length="387" mass="41786">MTKTESIKKFQRRIPSAAVRERYQGCLLGGAVGDALGAPVEFMSCAEIQREFGPQGITDLAPAYGKLGAITDDTQMTLFTAEGALRAYVRGTLRGICSPPSVIHYAYLRWLYTQGEHQPRDKEFLLSGWLIGQKALFSRRAPGSTCVDALRRSIQIGQPARNDSKGCGGVMRVAPIGMLFHALTNSSPSLRSENFACAFDLGCDAAALTHGHPTGFLTAGVMAALVFELLDGSDLAAAIDRVTPLLTCKDRYEETRVALQQALSLHASDTAPDDAIRQLGQGWIAEEALAIGVYCALKARDFETGVMMAVNHDGDSDSTGLIAGHLLGAMLGRAAIPARWLAPLELREVMEEMADDLATAGDWRLGDWDDPEASAEEDYYIERYPGA</sequence>
<dbReference type="InterPro" id="IPR036705">
    <property type="entry name" value="Ribosyl_crysJ1_sf"/>
</dbReference>
<feature type="binding site" evidence="3">
    <location>
        <position position="73"/>
    </location>
    <ligand>
        <name>Mg(2+)</name>
        <dbReference type="ChEBI" id="CHEBI:18420"/>
        <label>1</label>
    </ligand>
</feature>
<comment type="similarity">
    <text evidence="1">Belongs to the ADP-ribosylglycohydrolase family.</text>
</comment>
<feature type="binding site" evidence="3">
    <location>
        <position position="71"/>
    </location>
    <ligand>
        <name>Mg(2+)</name>
        <dbReference type="ChEBI" id="CHEBI:18420"/>
        <label>1</label>
    </ligand>
</feature>
<evidence type="ECO:0000256" key="1">
    <source>
        <dbReference type="ARBA" id="ARBA00010702"/>
    </source>
</evidence>
<dbReference type="InterPro" id="IPR005502">
    <property type="entry name" value="Ribosyl_crysJ1"/>
</dbReference>
<dbReference type="PANTHER" id="PTHR16222">
    <property type="entry name" value="ADP-RIBOSYLGLYCOHYDROLASE"/>
    <property type="match status" value="1"/>
</dbReference>
<dbReference type="Gene3D" id="1.10.4080.10">
    <property type="entry name" value="ADP-ribosylation/Crystallin J1"/>
    <property type="match status" value="1"/>
</dbReference>
<feature type="binding site" evidence="3">
    <location>
        <position position="318"/>
    </location>
    <ligand>
        <name>Mg(2+)</name>
        <dbReference type="ChEBI" id="CHEBI:18420"/>
        <label>1</label>
    </ligand>
</feature>